<keyword evidence="9 12" id="KW-0333">Golgi apparatus</keyword>
<dbReference type="InterPro" id="IPR001503">
    <property type="entry name" value="Glyco_trans_10"/>
</dbReference>
<accession>A0AAD8FDJ6</accession>
<evidence type="ECO:0000256" key="1">
    <source>
        <dbReference type="ARBA" id="ARBA00004323"/>
    </source>
</evidence>
<keyword evidence="16" id="KW-1185">Reference proteome</keyword>
<keyword evidence="5 12" id="KW-0808">Transferase</keyword>
<dbReference type="Pfam" id="PF00852">
    <property type="entry name" value="Glyco_transf_10"/>
    <property type="match status" value="1"/>
</dbReference>
<reference evidence="15" key="1">
    <citation type="journal article" date="2023" name="PLoS Negl. Trop. Dis.">
        <title>A genome sequence for Biomphalaria pfeifferi, the major vector snail for the human-infecting parasite Schistosoma mansoni.</title>
        <authorList>
            <person name="Bu L."/>
            <person name="Lu L."/>
            <person name="Laidemitt M.R."/>
            <person name="Zhang S.M."/>
            <person name="Mutuku M."/>
            <person name="Mkoji G."/>
            <person name="Steinauer M."/>
            <person name="Loker E.S."/>
        </authorList>
    </citation>
    <scope>NUCLEOTIDE SEQUENCE</scope>
    <source>
        <strain evidence="15">KasaAsao</strain>
    </source>
</reference>
<comment type="subcellular location">
    <subcellularLocation>
        <location evidence="1">Golgi apparatus membrane</location>
        <topology evidence="1">Single-pass type II membrane protein</topology>
    </subcellularLocation>
    <subcellularLocation>
        <location evidence="12">Golgi apparatus</location>
        <location evidence="12">Golgi stack membrane</location>
        <topology evidence="12">Single-pass type II membrane protein</topology>
    </subcellularLocation>
</comment>
<dbReference type="Gene3D" id="3.40.50.11660">
    <property type="entry name" value="Glycosyl transferase family 10, C-terminal domain"/>
    <property type="match status" value="1"/>
</dbReference>
<gene>
    <name evidence="15" type="ORF">Bpfe_011315</name>
</gene>
<comment type="similarity">
    <text evidence="3 12">Belongs to the glycosyltransferase 10 family.</text>
</comment>
<keyword evidence="10 12" id="KW-0472">Membrane</keyword>
<evidence type="ECO:0000259" key="14">
    <source>
        <dbReference type="Pfam" id="PF17039"/>
    </source>
</evidence>
<dbReference type="FunFam" id="3.40.50.11660:FF:000002">
    <property type="entry name" value="Alpha-(1,3)-fucosyltransferase"/>
    <property type="match status" value="1"/>
</dbReference>
<protein>
    <recommendedName>
        <fullName evidence="12">Fucosyltransferase</fullName>
        <ecNumber evidence="12">2.4.1.-</ecNumber>
    </recommendedName>
</protein>
<feature type="transmembrane region" description="Helical" evidence="12">
    <location>
        <begin position="25"/>
        <end position="44"/>
    </location>
</feature>
<dbReference type="InterPro" id="IPR031481">
    <property type="entry name" value="Glyco_tran_10_N"/>
</dbReference>
<evidence type="ECO:0000256" key="3">
    <source>
        <dbReference type="ARBA" id="ARBA00008919"/>
    </source>
</evidence>
<dbReference type="InterPro" id="IPR055270">
    <property type="entry name" value="Glyco_tran_10_C"/>
</dbReference>
<dbReference type="Pfam" id="PF17039">
    <property type="entry name" value="Glyco_tran_10_N"/>
    <property type="match status" value="1"/>
</dbReference>
<dbReference type="GO" id="GO:0008417">
    <property type="term" value="F:fucosyltransferase activity"/>
    <property type="evidence" value="ECO:0007669"/>
    <property type="project" value="InterPro"/>
</dbReference>
<organism evidence="15 16">
    <name type="scientific">Biomphalaria pfeifferi</name>
    <name type="common">Bloodfluke planorb</name>
    <name type="synonym">Freshwater snail</name>
    <dbReference type="NCBI Taxonomy" id="112525"/>
    <lineage>
        <taxon>Eukaryota</taxon>
        <taxon>Metazoa</taxon>
        <taxon>Spiralia</taxon>
        <taxon>Lophotrochozoa</taxon>
        <taxon>Mollusca</taxon>
        <taxon>Gastropoda</taxon>
        <taxon>Heterobranchia</taxon>
        <taxon>Euthyneura</taxon>
        <taxon>Panpulmonata</taxon>
        <taxon>Hygrophila</taxon>
        <taxon>Lymnaeoidea</taxon>
        <taxon>Planorbidae</taxon>
        <taxon>Biomphalaria</taxon>
    </lineage>
</organism>
<dbReference type="Proteomes" id="UP001233172">
    <property type="component" value="Unassembled WGS sequence"/>
</dbReference>
<evidence type="ECO:0000256" key="4">
    <source>
        <dbReference type="ARBA" id="ARBA00022676"/>
    </source>
</evidence>
<evidence type="ECO:0000256" key="6">
    <source>
        <dbReference type="ARBA" id="ARBA00022692"/>
    </source>
</evidence>
<comment type="caution">
    <text evidence="15">The sequence shown here is derived from an EMBL/GenBank/DDBJ whole genome shotgun (WGS) entry which is preliminary data.</text>
</comment>
<dbReference type="SUPFAM" id="SSF53756">
    <property type="entry name" value="UDP-Glycosyltransferase/glycogen phosphorylase"/>
    <property type="match status" value="1"/>
</dbReference>
<evidence type="ECO:0000313" key="15">
    <source>
        <dbReference type="EMBL" id="KAK0059239.1"/>
    </source>
</evidence>
<keyword evidence="7" id="KW-0735">Signal-anchor</keyword>
<sequence>MNKLAHLVVYNVTDQMDYVHIKSHYLKLILIILVCFIVASIYWMSTRISVSIQINNKFHAVSEEKSVSLALSRNSRPSKGAITTSSTLHVINKRSTEDLDKVIKIYLTPITKALHEDISLNDSISEYILRSGLGLEPYTTEKKEDIWIENGVQYRPYPFLEKADNPFYTSEFETFVPFNKTEFFQRDEKRFSRDITDKKIILWWQHKIAQSPITGLNPLRACPEFPCVITSDRKYTENSSALIINAQFVKNENPPNRRPDQVFIHYQIEAPFNYWFYGNLFSNSDWNGAFNWTMSYRMDSDITTYHGIVRRRRSTKERNYQEILAKKKGLIVWMVSNCQVNSKRHEYVRELQKYVPVDIYGKCGPFQCARINDRNCLREITLKYKFYLGFESNFCKDYITEKLYRYLDSDMIVVARGHNTFSRLVPSEIFLNTANFKSPRELADRILYLDAHEGEYIQLLKEKDKYFSIYEDYPLLSPGNSWIEYRYEAALMCEVCRRLWNVNNYTKTYPDMLSWLYKKEYQCYVPNDIV</sequence>
<evidence type="ECO:0000256" key="10">
    <source>
        <dbReference type="ARBA" id="ARBA00023136"/>
    </source>
</evidence>
<feature type="domain" description="Fucosyltransferase C-terminal" evidence="13">
    <location>
        <begin position="325"/>
        <end position="515"/>
    </location>
</feature>
<dbReference type="PANTHER" id="PTHR48438:SF1">
    <property type="entry name" value="ALPHA-(1,3)-FUCOSYLTRANSFERASE C-RELATED"/>
    <property type="match status" value="1"/>
</dbReference>
<reference evidence="15" key="2">
    <citation type="submission" date="2023-04" db="EMBL/GenBank/DDBJ databases">
        <authorList>
            <person name="Bu L."/>
            <person name="Lu L."/>
            <person name="Laidemitt M.R."/>
            <person name="Zhang S.M."/>
            <person name="Mutuku M."/>
            <person name="Mkoji G."/>
            <person name="Steinauer M."/>
            <person name="Loker E.S."/>
        </authorList>
    </citation>
    <scope>NUCLEOTIDE SEQUENCE</scope>
    <source>
        <strain evidence="15">KasaAsao</strain>
        <tissue evidence="15">Whole Snail</tissue>
    </source>
</reference>
<dbReference type="EC" id="2.4.1.-" evidence="12"/>
<comment type="pathway">
    <text evidence="2">Protein modification; protein glycosylation.</text>
</comment>
<dbReference type="PANTHER" id="PTHR48438">
    <property type="entry name" value="ALPHA-(1,3)-FUCOSYLTRANSFERASE C-RELATED"/>
    <property type="match status" value="1"/>
</dbReference>
<dbReference type="GO" id="GO:0032580">
    <property type="term" value="C:Golgi cisterna membrane"/>
    <property type="evidence" value="ECO:0007669"/>
    <property type="project" value="UniProtKB-SubCell"/>
</dbReference>
<keyword evidence="4 12" id="KW-0328">Glycosyltransferase</keyword>
<evidence type="ECO:0000256" key="11">
    <source>
        <dbReference type="ARBA" id="ARBA00023180"/>
    </source>
</evidence>
<name>A0AAD8FDJ6_BIOPF</name>
<evidence type="ECO:0000256" key="12">
    <source>
        <dbReference type="RuleBase" id="RU003832"/>
    </source>
</evidence>
<proteinExistence type="inferred from homology"/>
<keyword evidence="6 12" id="KW-0812">Transmembrane</keyword>
<feature type="domain" description="Fucosyltransferase N-terminal" evidence="14">
    <location>
        <begin position="197"/>
        <end position="306"/>
    </location>
</feature>
<evidence type="ECO:0000256" key="7">
    <source>
        <dbReference type="ARBA" id="ARBA00022968"/>
    </source>
</evidence>
<dbReference type="GO" id="GO:0000139">
    <property type="term" value="C:Golgi membrane"/>
    <property type="evidence" value="ECO:0007669"/>
    <property type="project" value="UniProtKB-SubCell"/>
</dbReference>
<evidence type="ECO:0000259" key="13">
    <source>
        <dbReference type="Pfam" id="PF00852"/>
    </source>
</evidence>
<keyword evidence="8 12" id="KW-1133">Transmembrane helix</keyword>
<evidence type="ECO:0000256" key="8">
    <source>
        <dbReference type="ARBA" id="ARBA00022989"/>
    </source>
</evidence>
<dbReference type="InterPro" id="IPR038577">
    <property type="entry name" value="GT10-like_C_sf"/>
</dbReference>
<dbReference type="AlphaFoldDB" id="A0AAD8FDJ6"/>
<evidence type="ECO:0000256" key="9">
    <source>
        <dbReference type="ARBA" id="ARBA00023034"/>
    </source>
</evidence>
<evidence type="ECO:0000313" key="16">
    <source>
        <dbReference type="Proteomes" id="UP001233172"/>
    </source>
</evidence>
<evidence type="ECO:0000256" key="2">
    <source>
        <dbReference type="ARBA" id="ARBA00004922"/>
    </source>
</evidence>
<keyword evidence="11" id="KW-0325">Glycoprotein</keyword>
<evidence type="ECO:0000256" key="5">
    <source>
        <dbReference type="ARBA" id="ARBA00022679"/>
    </source>
</evidence>
<dbReference type="EMBL" id="JASAOG010000043">
    <property type="protein sequence ID" value="KAK0059239.1"/>
    <property type="molecule type" value="Genomic_DNA"/>
</dbReference>